<dbReference type="AlphaFoldDB" id="A0A1Y2A724"/>
<accession>A0A1Y2A724</accession>
<feature type="non-terminal residue" evidence="2">
    <location>
        <position position="90"/>
    </location>
</feature>
<keyword evidence="1" id="KW-0732">Signal</keyword>
<organism evidence="2 3">
    <name type="scientific">Clohesyomyces aquaticus</name>
    <dbReference type="NCBI Taxonomy" id="1231657"/>
    <lineage>
        <taxon>Eukaryota</taxon>
        <taxon>Fungi</taxon>
        <taxon>Dikarya</taxon>
        <taxon>Ascomycota</taxon>
        <taxon>Pezizomycotina</taxon>
        <taxon>Dothideomycetes</taxon>
        <taxon>Pleosporomycetidae</taxon>
        <taxon>Pleosporales</taxon>
        <taxon>Lindgomycetaceae</taxon>
        <taxon>Clohesyomyces</taxon>
    </lineage>
</organism>
<sequence length="90" mass="9659">MPLLTFLSVSPLICLAFSLCQISQSVSSPTLFSAFAIAARSFCRELKQEIYCTAQPHSLKSCSITLIWRRVSGGPWPGGGGLWVRGGVGI</sequence>
<evidence type="ECO:0000313" key="3">
    <source>
        <dbReference type="Proteomes" id="UP000193144"/>
    </source>
</evidence>
<dbReference type="EMBL" id="MCFA01000007">
    <property type="protein sequence ID" value="ORY18309.1"/>
    <property type="molecule type" value="Genomic_DNA"/>
</dbReference>
<gene>
    <name evidence="2" type="ORF">BCR34DRAFT_554008</name>
</gene>
<proteinExistence type="predicted"/>
<reference evidence="2 3" key="1">
    <citation type="submission" date="2016-07" db="EMBL/GenBank/DDBJ databases">
        <title>Pervasive Adenine N6-methylation of Active Genes in Fungi.</title>
        <authorList>
            <consortium name="DOE Joint Genome Institute"/>
            <person name="Mondo S.J."/>
            <person name="Dannebaum R.O."/>
            <person name="Kuo R.C."/>
            <person name="Labutti K."/>
            <person name="Haridas S."/>
            <person name="Kuo A."/>
            <person name="Salamov A."/>
            <person name="Ahrendt S.R."/>
            <person name="Lipzen A."/>
            <person name="Sullivan W."/>
            <person name="Andreopoulos W.B."/>
            <person name="Clum A."/>
            <person name="Lindquist E."/>
            <person name="Daum C."/>
            <person name="Ramamoorthy G.K."/>
            <person name="Gryganskyi A."/>
            <person name="Culley D."/>
            <person name="Magnuson J.K."/>
            <person name="James T.Y."/>
            <person name="O'Malley M.A."/>
            <person name="Stajich J.E."/>
            <person name="Spatafora J.W."/>
            <person name="Visel A."/>
            <person name="Grigoriev I.V."/>
        </authorList>
    </citation>
    <scope>NUCLEOTIDE SEQUENCE [LARGE SCALE GENOMIC DNA]</scope>
    <source>
        <strain evidence="2 3">CBS 115471</strain>
    </source>
</reference>
<evidence type="ECO:0000313" key="2">
    <source>
        <dbReference type="EMBL" id="ORY18309.1"/>
    </source>
</evidence>
<dbReference type="Proteomes" id="UP000193144">
    <property type="component" value="Unassembled WGS sequence"/>
</dbReference>
<feature type="signal peptide" evidence="1">
    <location>
        <begin position="1"/>
        <end position="16"/>
    </location>
</feature>
<comment type="caution">
    <text evidence="2">The sequence shown here is derived from an EMBL/GenBank/DDBJ whole genome shotgun (WGS) entry which is preliminary data.</text>
</comment>
<evidence type="ECO:0008006" key="4">
    <source>
        <dbReference type="Google" id="ProtNLM"/>
    </source>
</evidence>
<protein>
    <recommendedName>
        <fullName evidence="4">Secreted protein</fullName>
    </recommendedName>
</protein>
<keyword evidence="3" id="KW-1185">Reference proteome</keyword>
<feature type="chain" id="PRO_5013141519" description="Secreted protein" evidence="1">
    <location>
        <begin position="17"/>
        <end position="90"/>
    </location>
</feature>
<evidence type="ECO:0000256" key="1">
    <source>
        <dbReference type="SAM" id="SignalP"/>
    </source>
</evidence>
<name>A0A1Y2A724_9PLEO</name>